<sequence>MEKAQEPIRKHDRILEMHNRLMSGEIIRKPDLAEEYGVNPRSIQRDIDSIRDFYANRTIKDGEITEIKYDRIAKGFHMVNAKKVTLTNADLFAVVKILLESRSLTKAEMGPIIENLIASCLPVAERTKMSALTKNELFHYVEPRHGKSLVNLVWELGSAVYSHRKVSLKYKKVNGEITQALVKPVGIMESEYYFYLIAYIGEKDKEHPGYPTIYRIDRIENYRITNETFQIPEAERFKEGEFRKRIPFMYGGPLKKIRFIYKGPDINAVLDKLPASDYTKLEDGNYRIQAEVYGNKGIEMWFGSQKDLVQEEI</sequence>
<protein>
    <submittedName>
        <fullName evidence="2">WYL domain-containing protein</fullName>
    </submittedName>
</protein>
<proteinExistence type="predicted"/>
<dbReference type="PANTHER" id="PTHR34580">
    <property type="match status" value="1"/>
</dbReference>
<dbReference type="Pfam" id="PF13280">
    <property type="entry name" value="WYL"/>
    <property type="match status" value="1"/>
</dbReference>
<dbReference type="OrthoDB" id="86031at2"/>
<dbReference type="AlphaFoldDB" id="A0A2M8Z9P7"/>
<evidence type="ECO:0000313" key="2">
    <source>
        <dbReference type="EMBL" id="PJJ30146.1"/>
    </source>
</evidence>
<dbReference type="InterPro" id="IPR026881">
    <property type="entry name" value="WYL_dom"/>
</dbReference>
<feature type="domain" description="WYL" evidence="1">
    <location>
        <begin position="156"/>
        <end position="223"/>
    </location>
</feature>
<dbReference type="EMBL" id="PGET01000001">
    <property type="protein sequence ID" value="PJJ30146.1"/>
    <property type="molecule type" value="Genomic_DNA"/>
</dbReference>
<dbReference type="PROSITE" id="PS52050">
    <property type="entry name" value="WYL"/>
    <property type="match status" value="1"/>
</dbReference>
<comment type="caution">
    <text evidence="2">The sequence shown here is derived from an EMBL/GenBank/DDBJ whole genome shotgun (WGS) entry which is preliminary data.</text>
</comment>
<dbReference type="PANTHER" id="PTHR34580:SF1">
    <property type="entry name" value="PROTEIN PAFC"/>
    <property type="match status" value="1"/>
</dbReference>
<dbReference type="InterPro" id="IPR051534">
    <property type="entry name" value="CBASS_pafABC_assoc_protein"/>
</dbReference>
<gene>
    <name evidence="2" type="ORF">H171_3721</name>
</gene>
<dbReference type="Proteomes" id="UP000231092">
    <property type="component" value="Unassembled WGS sequence"/>
</dbReference>
<accession>A0A2M8Z9P7</accession>
<name>A0A2M8Z9P7_9FIRM</name>
<reference evidence="2 3" key="1">
    <citation type="submission" date="2017-11" db="EMBL/GenBank/DDBJ databases">
        <title>Understudied soil microbes with underappreciated capabilities: Untangling the Clostridium saccharolyticum group.</title>
        <authorList>
            <person name="Leschine S."/>
        </authorList>
    </citation>
    <scope>NUCLEOTIDE SEQUENCE [LARGE SCALE GENOMIC DNA]</scope>
    <source>
        <strain evidence="2 3">18A</strain>
    </source>
</reference>
<evidence type="ECO:0000313" key="3">
    <source>
        <dbReference type="Proteomes" id="UP000231092"/>
    </source>
</evidence>
<dbReference type="RefSeq" id="WP_100306431.1">
    <property type="nucleotide sequence ID" value="NZ_PGET01000001.1"/>
</dbReference>
<organism evidence="2 3">
    <name type="scientific">[Clostridium] celerecrescens 18A</name>
    <dbReference type="NCBI Taxonomy" id="1286362"/>
    <lineage>
        <taxon>Bacteria</taxon>
        <taxon>Bacillati</taxon>
        <taxon>Bacillota</taxon>
        <taxon>Clostridia</taxon>
        <taxon>Lachnospirales</taxon>
        <taxon>Lachnospiraceae</taxon>
        <taxon>Lacrimispora</taxon>
    </lineage>
</organism>
<evidence type="ECO:0000259" key="1">
    <source>
        <dbReference type="Pfam" id="PF13280"/>
    </source>
</evidence>